<comment type="caution">
    <text evidence="2">The sequence shown here is derived from an EMBL/GenBank/DDBJ whole genome shotgun (WGS) entry which is preliminary data.</text>
</comment>
<evidence type="ECO:0000313" key="2">
    <source>
        <dbReference type="EMBL" id="PIK46366.1"/>
    </source>
</evidence>
<name>A0A2G8KED7_STIJA</name>
<dbReference type="PANTHER" id="PTHR14499:SF144">
    <property type="entry name" value="POTASSIUM CHANNEL TETRAMERISATION-TYPE BTB DOMAIN-CONTAINING PROTEIN"/>
    <property type="match status" value="1"/>
</dbReference>
<dbReference type="SMART" id="SM00225">
    <property type="entry name" value="BTB"/>
    <property type="match status" value="1"/>
</dbReference>
<dbReference type="GO" id="GO:0051260">
    <property type="term" value="P:protein homooligomerization"/>
    <property type="evidence" value="ECO:0007669"/>
    <property type="project" value="InterPro"/>
</dbReference>
<sequence>MAQNSVVQLNVGGSLYTTSRSVLTKCTGSKLYDMFSGNESNMVDTNGHVFIDRDGKLFRYILNFLRDDKLVVPLKFAEFDLLLAEAEYYQLEPLKEAIREALISNVHVMEFVMITYRYFPGFFDVKAAKTTVFALYKQLGERLKLNLSDRNLLSADVITLHYKTSDKIMQTIREFLPTLGFKSDPLGYNFYRYR</sequence>
<dbReference type="SUPFAM" id="SSF54695">
    <property type="entry name" value="POZ domain"/>
    <property type="match status" value="1"/>
</dbReference>
<protein>
    <recommendedName>
        <fullName evidence="1">BTB domain-containing protein</fullName>
    </recommendedName>
</protein>
<dbReference type="Pfam" id="PF02214">
    <property type="entry name" value="BTB_2"/>
    <property type="match status" value="1"/>
</dbReference>
<dbReference type="Gene3D" id="3.30.710.10">
    <property type="entry name" value="Potassium Channel Kv1.1, Chain A"/>
    <property type="match status" value="1"/>
</dbReference>
<evidence type="ECO:0000313" key="3">
    <source>
        <dbReference type="Proteomes" id="UP000230750"/>
    </source>
</evidence>
<dbReference type="InterPro" id="IPR011333">
    <property type="entry name" value="SKP1/BTB/POZ_sf"/>
</dbReference>
<dbReference type="InterPro" id="IPR003131">
    <property type="entry name" value="T1-type_BTB"/>
</dbReference>
<evidence type="ECO:0000259" key="1">
    <source>
        <dbReference type="PROSITE" id="PS50097"/>
    </source>
</evidence>
<dbReference type="AlphaFoldDB" id="A0A2G8KED7"/>
<dbReference type="EMBL" id="MRZV01000649">
    <property type="protein sequence ID" value="PIK46366.1"/>
    <property type="molecule type" value="Genomic_DNA"/>
</dbReference>
<dbReference type="PANTHER" id="PTHR14499">
    <property type="entry name" value="POTASSIUM CHANNEL TETRAMERIZATION DOMAIN-CONTAINING"/>
    <property type="match status" value="1"/>
</dbReference>
<keyword evidence="3" id="KW-1185">Reference proteome</keyword>
<dbReference type="PROSITE" id="PS50097">
    <property type="entry name" value="BTB"/>
    <property type="match status" value="1"/>
</dbReference>
<reference evidence="2 3" key="1">
    <citation type="journal article" date="2017" name="PLoS Biol.">
        <title>The sea cucumber genome provides insights into morphological evolution and visceral regeneration.</title>
        <authorList>
            <person name="Zhang X."/>
            <person name="Sun L."/>
            <person name="Yuan J."/>
            <person name="Sun Y."/>
            <person name="Gao Y."/>
            <person name="Zhang L."/>
            <person name="Li S."/>
            <person name="Dai H."/>
            <person name="Hamel J.F."/>
            <person name="Liu C."/>
            <person name="Yu Y."/>
            <person name="Liu S."/>
            <person name="Lin W."/>
            <person name="Guo K."/>
            <person name="Jin S."/>
            <person name="Xu P."/>
            <person name="Storey K.B."/>
            <person name="Huan P."/>
            <person name="Zhang T."/>
            <person name="Zhou Y."/>
            <person name="Zhang J."/>
            <person name="Lin C."/>
            <person name="Li X."/>
            <person name="Xing L."/>
            <person name="Huo D."/>
            <person name="Sun M."/>
            <person name="Wang L."/>
            <person name="Mercier A."/>
            <person name="Li F."/>
            <person name="Yang H."/>
            <person name="Xiang J."/>
        </authorList>
    </citation>
    <scope>NUCLEOTIDE SEQUENCE [LARGE SCALE GENOMIC DNA]</scope>
    <source>
        <strain evidence="2">Shaxun</strain>
        <tissue evidence="2">Muscle</tissue>
    </source>
</reference>
<proteinExistence type="predicted"/>
<dbReference type="Proteomes" id="UP000230750">
    <property type="component" value="Unassembled WGS sequence"/>
</dbReference>
<feature type="domain" description="BTB" evidence="1">
    <location>
        <begin position="5"/>
        <end position="74"/>
    </location>
</feature>
<dbReference type="InterPro" id="IPR000210">
    <property type="entry name" value="BTB/POZ_dom"/>
</dbReference>
<accession>A0A2G8KED7</accession>
<dbReference type="STRING" id="307972.A0A2G8KED7"/>
<organism evidence="2 3">
    <name type="scientific">Stichopus japonicus</name>
    <name type="common">Sea cucumber</name>
    <dbReference type="NCBI Taxonomy" id="307972"/>
    <lineage>
        <taxon>Eukaryota</taxon>
        <taxon>Metazoa</taxon>
        <taxon>Echinodermata</taxon>
        <taxon>Eleutherozoa</taxon>
        <taxon>Echinozoa</taxon>
        <taxon>Holothuroidea</taxon>
        <taxon>Aspidochirotacea</taxon>
        <taxon>Aspidochirotida</taxon>
        <taxon>Stichopodidae</taxon>
        <taxon>Apostichopus</taxon>
    </lineage>
</organism>
<dbReference type="OrthoDB" id="2414723at2759"/>
<gene>
    <name evidence="2" type="ORF">BSL78_16761</name>
</gene>